<dbReference type="SUPFAM" id="SSF117856">
    <property type="entry name" value="AF0104/ALDC/Ptd012-like"/>
    <property type="match status" value="1"/>
</dbReference>
<evidence type="ECO:0000313" key="3">
    <source>
        <dbReference type="Proteomes" id="UP000671862"/>
    </source>
</evidence>
<dbReference type="PANTHER" id="PTHR34988:SF1">
    <property type="entry name" value="DNA-BINDING PROTEIN"/>
    <property type="match status" value="1"/>
</dbReference>
<sequence>MMREFNLGWFNVNTKEYEKDFFKEPYELLTMSGNISLKDNGIFPHIHVSFSGYDKKVIGGHLFSGTVCNTVELFIEKLNIELYRKQGEYFRPLIFK</sequence>
<keyword evidence="3" id="KW-1185">Reference proteome</keyword>
<dbReference type="Pfam" id="PF03479">
    <property type="entry name" value="PCC"/>
    <property type="match status" value="1"/>
</dbReference>
<evidence type="ECO:0000259" key="1">
    <source>
        <dbReference type="PROSITE" id="PS51742"/>
    </source>
</evidence>
<evidence type="ECO:0000313" key="2">
    <source>
        <dbReference type="EMBL" id="QTA37761.1"/>
    </source>
</evidence>
<dbReference type="CDD" id="cd11378">
    <property type="entry name" value="DUF296"/>
    <property type="match status" value="1"/>
</dbReference>
<dbReference type="Proteomes" id="UP000671862">
    <property type="component" value="Chromosome"/>
</dbReference>
<gene>
    <name evidence="2" type="ORF">JYK00_08540</name>
</gene>
<feature type="domain" description="PPC" evidence="1">
    <location>
        <begin position="1"/>
        <end position="96"/>
    </location>
</feature>
<dbReference type="PANTHER" id="PTHR34988">
    <property type="entry name" value="PROTEIN, PUTATIVE-RELATED"/>
    <property type="match status" value="1"/>
</dbReference>
<organism evidence="2 3">
    <name type="scientific">Thermosipho ferrireducens</name>
    <dbReference type="NCBI Taxonomy" id="2571116"/>
    <lineage>
        <taxon>Bacteria</taxon>
        <taxon>Thermotogati</taxon>
        <taxon>Thermotogota</taxon>
        <taxon>Thermotogae</taxon>
        <taxon>Thermotogales</taxon>
        <taxon>Fervidobacteriaceae</taxon>
        <taxon>Thermosipho</taxon>
    </lineage>
</organism>
<accession>A0ABX7S7D9</accession>
<dbReference type="PROSITE" id="PS51742">
    <property type="entry name" value="PPC"/>
    <property type="match status" value="1"/>
</dbReference>
<name>A0ABX7S7D9_9BACT</name>
<proteinExistence type="predicted"/>
<dbReference type="EMBL" id="CP071446">
    <property type="protein sequence ID" value="QTA37761.1"/>
    <property type="molecule type" value="Genomic_DNA"/>
</dbReference>
<dbReference type="InterPro" id="IPR005175">
    <property type="entry name" value="PPC_dom"/>
</dbReference>
<protein>
    <submittedName>
        <fullName evidence="2">DUF296 domain-containing protein</fullName>
    </submittedName>
</protein>
<dbReference type="Gene3D" id="3.30.1330.80">
    <property type="entry name" value="Hypothetical protein, similar to alpha- acetolactate decarboxylase, domain 2"/>
    <property type="match status" value="1"/>
</dbReference>
<reference evidence="2 3" key="1">
    <citation type="submission" date="2021-03" db="EMBL/GenBank/DDBJ databases">
        <title>Thermosipho ferrireducens sp.nov., an anaerobic thermophilic iron-reducing bacterium isolated from a deep-sea hydrothermal sulfide deposits.</title>
        <authorList>
            <person name="Zeng X."/>
            <person name="Chen Y."/>
            <person name="Shao Z."/>
        </authorList>
    </citation>
    <scope>NUCLEOTIDE SEQUENCE [LARGE SCALE GENOMIC DNA]</scope>
    <source>
        <strain evidence="2 3">JL129W03</strain>
    </source>
</reference>